<evidence type="ECO:0000313" key="1">
    <source>
        <dbReference type="EMBL" id="PRH82622.1"/>
    </source>
</evidence>
<dbReference type="RefSeq" id="WP_106990199.1">
    <property type="nucleotide sequence ID" value="NZ_KZ679087.1"/>
</dbReference>
<dbReference type="Proteomes" id="UP000241736">
    <property type="component" value="Unassembled WGS sequence"/>
</dbReference>
<reference evidence="1 2" key="1">
    <citation type="submission" date="2018-03" db="EMBL/GenBank/DDBJ databases">
        <title>Arenimonas caeni sp. nov., isolated from activated sludge.</title>
        <authorList>
            <person name="Liu H."/>
        </authorList>
    </citation>
    <scope>NUCLEOTIDE SEQUENCE [LARGE SCALE GENOMIC DNA]</scope>
    <source>
        <strain evidence="2">z29</strain>
    </source>
</reference>
<name>A0A2P6M9H5_9GAMM</name>
<evidence type="ECO:0000313" key="2">
    <source>
        <dbReference type="Proteomes" id="UP000241736"/>
    </source>
</evidence>
<comment type="caution">
    <text evidence="1">The sequence shown here is derived from an EMBL/GenBank/DDBJ whole genome shotgun (WGS) entry which is preliminary data.</text>
</comment>
<proteinExistence type="predicted"/>
<dbReference type="AlphaFoldDB" id="A0A2P6M9H5"/>
<dbReference type="EMBL" id="PVLF01000006">
    <property type="protein sequence ID" value="PRH82622.1"/>
    <property type="molecule type" value="Genomic_DNA"/>
</dbReference>
<keyword evidence="2" id="KW-1185">Reference proteome</keyword>
<sequence>MAYTQADLDRLDAAIASSSLEVQYGDRRVRYRSMDELIAARNHVASQLAAAASAAAGNRKATRRYTFQTMRGD</sequence>
<organism evidence="1 2">
    <name type="scientific">Arenimonas caeni</name>
    <dbReference type="NCBI Taxonomy" id="2058085"/>
    <lineage>
        <taxon>Bacteria</taxon>
        <taxon>Pseudomonadati</taxon>
        <taxon>Pseudomonadota</taxon>
        <taxon>Gammaproteobacteria</taxon>
        <taxon>Lysobacterales</taxon>
        <taxon>Lysobacteraceae</taxon>
        <taxon>Arenimonas</taxon>
    </lineage>
</organism>
<dbReference type="NCBIfam" id="NF047331">
    <property type="entry name" value="phage_HTJ"/>
    <property type="match status" value="1"/>
</dbReference>
<gene>
    <name evidence="1" type="ORF">C6N40_06515</name>
</gene>
<dbReference type="OrthoDB" id="5574012at2"/>
<protein>
    <submittedName>
        <fullName evidence="1">Uncharacterized protein</fullName>
    </submittedName>
</protein>
<accession>A0A2P6M9H5</accession>